<evidence type="ECO:0000313" key="1">
    <source>
        <dbReference type="EMBL" id="SHI35157.1"/>
    </source>
</evidence>
<gene>
    <name evidence="1" type="ORF">SAMN02745146_0618</name>
</gene>
<proteinExistence type="predicted"/>
<dbReference type="Proteomes" id="UP000184418">
    <property type="component" value="Unassembled WGS sequence"/>
</dbReference>
<evidence type="ECO:0000313" key="2">
    <source>
        <dbReference type="Proteomes" id="UP000184418"/>
    </source>
</evidence>
<dbReference type="EMBL" id="FQYN01000001">
    <property type="protein sequence ID" value="SHI35157.1"/>
    <property type="molecule type" value="Genomic_DNA"/>
</dbReference>
<keyword evidence="2" id="KW-1185">Reference proteome</keyword>
<organism evidence="1 2">
    <name type="scientific">Hymenobacter daecheongensis DSM 21074</name>
    <dbReference type="NCBI Taxonomy" id="1121955"/>
    <lineage>
        <taxon>Bacteria</taxon>
        <taxon>Pseudomonadati</taxon>
        <taxon>Bacteroidota</taxon>
        <taxon>Cytophagia</taxon>
        <taxon>Cytophagales</taxon>
        <taxon>Hymenobacteraceae</taxon>
        <taxon>Hymenobacter</taxon>
    </lineage>
</organism>
<protein>
    <recommendedName>
        <fullName evidence="3">DUF4249 domain-containing protein</fullName>
    </recommendedName>
</protein>
<sequence>MRRSLVIARSIFCWCIATLLLPGCIDAYMPDVLSDPKGHLVVDGFINSRGVTTITLTRTYNIQAAAPPPAETQATVRIIDDTGRLYPLVESSKGIYRSGLLTLNLARSYRLRITTAAGQEYESASVLAKTTPVIDNVRGHTNSDGLTIVVNAHDDSNGTRYYRWDYEETWEIIPAFRPQVEYVKQERRFQPIAVPYPIICWGNQKAPDIHLSKTTTLAQDVVADYVLRSYPTTSDRLRYKYSILVKQYALTKEEYDYWTELRKNTEDIGTLFDPLPSQLTGNVRCLSDASELVFGYVGAHTEEAKRIFISRADLPNEWRTATGYEACFPPVLIGRDYASFFSGFLSYVPIYETPEGYISSSKECVDCRLRGSAVKPSFWP</sequence>
<dbReference type="AlphaFoldDB" id="A0A1M6AFH1"/>
<accession>A0A1M6AFH1</accession>
<dbReference type="RefSeq" id="WP_073105150.1">
    <property type="nucleotide sequence ID" value="NZ_FQYN01000001.1"/>
</dbReference>
<dbReference type="InterPro" id="IPR025345">
    <property type="entry name" value="DUF4249"/>
</dbReference>
<dbReference type="OrthoDB" id="1062680at2"/>
<dbReference type="Pfam" id="PF14054">
    <property type="entry name" value="DUF4249"/>
    <property type="match status" value="1"/>
</dbReference>
<dbReference type="STRING" id="1121955.SAMN02745146_0618"/>
<evidence type="ECO:0008006" key="3">
    <source>
        <dbReference type="Google" id="ProtNLM"/>
    </source>
</evidence>
<name>A0A1M6AFH1_9BACT</name>
<reference evidence="1 2" key="1">
    <citation type="submission" date="2016-11" db="EMBL/GenBank/DDBJ databases">
        <authorList>
            <person name="Jaros S."/>
            <person name="Januszkiewicz K."/>
            <person name="Wedrychowicz H."/>
        </authorList>
    </citation>
    <scope>NUCLEOTIDE SEQUENCE [LARGE SCALE GENOMIC DNA]</scope>
    <source>
        <strain evidence="1 2">DSM 21074</strain>
    </source>
</reference>